<protein>
    <submittedName>
        <fullName evidence="7">Unnamed protein product</fullName>
    </submittedName>
</protein>
<organism evidence="7 8">
    <name type="scientific">Ambrosiozyma monospora</name>
    <name type="common">Yeast</name>
    <name type="synonym">Endomycopsis monosporus</name>
    <dbReference type="NCBI Taxonomy" id="43982"/>
    <lineage>
        <taxon>Eukaryota</taxon>
        <taxon>Fungi</taxon>
        <taxon>Dikarya</taxon>
        <taxon>Ascomycota</taxon>
        <taxon>Saccharomycotina</taxon>
        <taxon>Pichiomycetes</taxon>
        <taxon>Pichiales</taxon>
        <taxon>Pichiaceae</taxon>
        <taxon>Ambrosiozyma</taxon>
    </lineage>
</organism>
<gene>
    <name evidence="7" type="ORF">Amon01_000768200</name>
</gene>
<feature type="transmembrane region" description="Helical" evidence="6">
    <location>
        <begin position="197"/>
        <end position="216"/>
    </location>
</feature>
<comment type="similarity">
    <text evidence="2">Belongs to the purine-cytosine permease (2.A.39) family.</text>
</comment>
<evidence type="ECO:0000313" key="7">
    <source>
        <dbReference type="EMBL" id="GMG55609.1"/>
    </source>
</evidence>
<dbReference type="GO" id="GO:0005886">
    <property type="term" value="C:plasma membrane"/>
    <property type="evidence" value="ECO:0007669"/>
    <property type="project" value="TreeGrafter"/>
</dbReference>
<dbReference type="Pfam" id="PF02133">
    <property type="entry name" value="Transp_cyt_pur"/>
    <property type="match status" value="1"/>
</dbReference>
<dbReference type="OrthoDB" id="2018619at2759"/>
<reference evidence="7" key="1">
    <citation type="submission" date="2023-04" db="EMBL/GenBank/DDBJ databases">
        <title>Ambrosiozyma monospora NBRC 1965.</title>
        <authorList>
            <person name="Ichikawa N."/>
            <person name="Sato H."/>
            <person name="Tonouchi N."/>
        </authorList>
    </citation>
    <scope>NUCLEOTIDE SEQUENCE</scope>
    <source>
        <strain evidence="7">NBRC 1965</strain>
    </source>
</reference>
<accession>A0A9W6Z3P4</accession>
<keyword evidence="3 6" id="KW-0812">Transmembrane</keyword>
<evidence type="ECO:0000313" key="8">
    <source>
        <dbReference type="Proteomes" id="UP001165063"/>
    </source>
</evidence>
<dbReference type="Gene3D" id="1.10.4160.10">
    <property type="entry name" value="Hydantoin permease"/>
    <property type="match status" value="1"/>
</dbReference>
<keyword evidence="4 6" id="KW-1133">Transmembrane helix</keyword>
<evidence type="ECO:0000256" key="4">
    <source>
        <dbReference type="ARBA" id="ARBA00022989"/>
    </source>
</evidence>
<dbReference type="AlphaFoldDB" id="A0A9W6Z3P4"/>
<keyword evidence="8" id="KW-1185">Reference proteome</keyword>
<dbReference type="Proteomes" id="UP001165063">
    <property type="component" value="Unassembled WGS sequence"/>
</dbReference>
<evidence type="ECO:0000256" key="3">
    <source>
        <dbReference type="ARBA" id="ARBA00022692"/>
    </source>
</evidence>
<dbReference type="InterPro" id="IPR001248">
    <property type="entry name" value="Pur-cyt_permease"/>
</dbReference>
<evidence type="ECO:0000256" key="2">
    <source>
        <dbReference type="ARBA" id="ARBA00008974"/>
    </source>
</evidence>
<dbReference type="GO" id="GO:0015205">
    <property type="term" value="F:nucleobase transmembrane transporter activity"/>
    <property type="evidence" value="ECO:0007669"/>
    <property type="project" value="TreeGrafter"/>
</dbReference>
<dbReference type="PANTHER" id="PTHR30618:SF15">
    <property type="entry name" value="NICOTINAMIDE RIBOSIDE TRANSPORTER 1-RELATED"/>
    <property type="match status" value="1"/>
</dbReference>
<feature type="transmembrane region" description="Helical" evidence="6">
    <location>
        <begin position="236"/>
        <end position="256"/>
    </location>
</feature>
<comment type="subcellular location">
    <subcellularLocation>
        <location evidence="1">Membrane</location>
        <topology evidence="1">Multi-pass membrane protein</topology>
    </subcellularLocation>
</comment>
<evidence type="ECO:0000256" key="1">
    <source>
        <dbReference type="ARBA" id="ARBA00004141"/>
    </source>
</evidence>
<evidence type="ECO:0000256" key="6">
    <source>
        <dbReference type="SAM" id="Phobius"/>
    </source>
</evidence>
<dbReference type="EMBL" id="BSXU01005824">
    <property type="protein sequence ID" value="GMG55609.1"/>
    <property type="molecule type" value="Genomic_DNA"/>
</dbReference>
<comment type="caution">
    <text evidence="7">The sequence shown here is derived from an EMBL/GenBank/DDBJ whole genome shotgun (WGS) entry which is preliminary data.</text>
</comment>
<proteinExistence type="inferred from homology"/>
<dbReference type="InterPro" id="IPR045225">
    <property type="entry name" value="Uracil/uridine/allantoin_perm"/>
</dbReference>
<feature type="transmembrane region" description="Helical" evidence="6">
    <location>
        <begin position="46"/>
        <end position="64"/>
    </location>
</feature>
<feature type="transmembrane region" description="Helical" evidence="6">
    <location>
        <begin position="76"/>
        <end position="96"/>
    </location>
</feature>
<evidence type="ECO:0000256" key="5">
    <source>
        <dbReference type="ARBA" id="ARBA00023136"/>
    </source>
</evidence>
<name>A0A9W6Z3P4_AMBMO</name>
<dbReference type="PANTHER" id="PTHR30618">
    <property type="entry name" value="NCS1 FAMILY PURINE/PYRIMIDINE TRANSPORTER"/>
    <property type="match status" value="1"/>
</dbReference>
<feature type="transmembrane region" description="Helical" evidence="6">
    <location>
        <begin position="156"/>
        <end position="176"/>
    </location>
</feature>
<keyword evidence="5 6" id="KW-0472">Membrane</keyword>
<sequence length="303" mass="33234">MTKFFDKFSLSELKTKIEVPKDKNAFYSNDSLTNRDIIPIPSDRRIIYGVMAVIMGWIGSHHHIGFPLIARMTYGIKGATFGIIFRIITGIIWWGVQAFYGGQAIRVCLGALSPSFLKWDTFHNKNDITSRDLVGMILYCVFMTPCLRIPPEKLQFYFKIVNVVTISCFLGMLGYSTNRAHGVGTMFKHGSDSFPNSGALAWAVIKGIFSVVGNTGTGILGQSDFTRYSKGKHSPVLAQLIGAPVAITFSSLIGIITTSAARDIIGTASDGSVVWNPVVLLSELQEHEHNTSGARACVFFAVH</sequence>